<evidence type="ECO:0000256" key="1">
    <source>
        <dbReference type="ARBA" id="ARBA00008026"/>
    </source>
</evidence>
<evidence type="ECO:0000256" key="7">
    <source>
        <dbReference type="ARBA" id="ARBA00022842"/>
    </source>
</evidence>
<proteinExistence type="inferred from homology"/>
<feature type="domain" description="PurM-like N-terminal" evidence="9">
    <location>
        <begin position="26"/>
        <end position="134"/>
    </location>
</feature>
<gene>
    <name evidence="11" type="ORF">METZ01_LOCUS39565</name>
</gene>
<accession>A0A381R4M0</accession>
<dbReference type="PANTHER" id="PTHR10256:SF0">
    <property type="entry name" value="INACTIVE SELENIDE, WATER DIKINASE-LIKE PROTEIN-RELATED"/>
    <property type="match status" value="1"/>
</dbReference>
<reference evidence="11" key="1">
    <citation type="submission" date="2018-05" db="EMBL/GenBank/DDBJ databases">
        <authorList>
            <person name="Lanie J.A."/>
            <person name="Ng W.-L."/>
            <person name="Kazmierczak K.M."/>
            <person name="Andrzejewski T.M."/>
            <person name="Davidsen T.M."/>
            <person name="Wayne K.J."/>
            <person name="Tettelin H."/>
            <person name="Glass J.I."/>
            <person name="Rusch D."/>
            <person name="Podicherti R."/>
            <person name="Tsui H.-C.T."/>
            <person name="Winkler M.E."/>
        </authorList>
    </citation>
    <scope>NUCLEOTIDE SEQUENCE</scope>
</reference>
<keyword evidence="2" id="KW-0808">Transferase</keyword>
<dbReference type="Gene3D" id="3.90.650.10">
    <property type="entry name" value="PurM-like C-terminal domain"/>
    <property type="match status" value="1"/>
</dbReference>
<dbReference type="GO" id="GO:0046872">
    <property type="term" value="F:metal ion binding"/>
    <property type="evidence" value="ECO:0007669"/>
    <property type="project" value="UniProtKB-KW"/>
</dbReference>
<dbReference type="Pfam" id="PF00586">
    <property type="entry name" value="AIRS"/>
    <property type="match status" value="1"/>
</dbReference>
<dbReference type="InterPro" id="IPR036676">
    <property type="entry name" value="PurM-like_C_sf"/>
</dbReference>
<dbReference type="EMBL" id="UINC01001695">
    <property type="protein sequence ID" value="SUZ86711.1"/>
    <property type="molecule type" value="Genomic_DNA"/>
</dbReference>
<dbReference type="InterPro" id="IPR010918">
    <property type="entry name" value="PurM-like_C_dom"/>
</dbReference>
<dbReference type="InterPro" id="IPR036921">
    <property type="entry name" value="PurM-like_N_sf"/>
</dbReference>
<keyword evidence="7" id="KW-0460">Magnesium</keyword>
<keyword evidence="8" id="KW-0711">Selenium</keyword>
<evidence type="ECO:0000313" key="11">
    <source>
        <dbReference type="EMBL" id="SUZ86711.1"/>
    </source>
</evidence>
<evidence type="ECO:0000256" key="5">
    <source>
        <dbReference type="ARBA" id="ARBA00022777"/>
    </source>
</evidence>
<dbReference type="GO" id="GO:0016260">
    <property type="term" value="P:selenocysteine biosynthetic process"/>
    <property type="evidence" value="ECO:0007669"/>
    <property type="project" value="InterPro"/>
</dbReference>
<dbReference type="PIRSF" id="PIRSF036407">
    <property type="entry name" value="Selenphspht_syn"/>
    <property type="match status" value="1"/>
</dbReference>
<feature type="domain" description="PurM-like C-terminal" evidence="10">
    <location>
        <begin position="146"/>
        <end position="323"/>
    </location>
</feature>
<dbReference type="GO" id="GO:0004756">
    <property type="term" value="F:selenide, water dikinase activity"/>
    <property type="evidence" value="ECO:0007669"/>
    <property type="project" value="InterPro"/>
</dbReference>
<evidence type="ECO:0000256" key="4">
    <source>
        <dbReference type="ARBA" id="ARBA00022741"/>
    </source>
</evidence>
<name>A0A381R4M0_9ZZZZ</name>
<dbReference type="GO" id="GO:0005524">
    <property type="term" value="F:ATP binding"/>
    <property type="evidence" value="ECO:0007669"/>
    <property type="project" value="UniProtKB-KW"/>
</dbReference>
<dbReference type="PANTHER" id="PTHR10256">
    <property type="entry name" value="SELENIDE, WATER DIKINASE"/>
    <property type="match status" value="1"/>
</dbReference>
<evidence type="ECO:0000256" key="8">
    <source>
        <dbReference type="ARBA" id="ARBA00023266"/>
    </source>
</evidence>
<evidence type="ECO:0000256" key="3">
    <source>
        <dbReference type="ARBA" id="ARBA00022723"/>
    </source>
</evidence>
<dbReference type="InterPro" id="IPR016188">
    <property type="entry name" value="PurM-like_N"/>
</dbReference>
<dbReference type="AlphaFoldDB" id="A0A381R4M0"/>
<comment type="similarity">
    <text evidence="1">Belongs to the selenophosphate synthase 1 family. Class I subfamily.</text>
</comment>
<sequence>MTELTQVLRHVLPVEDPNALVGHTTGDDAAVYRIADDRALVVTADFFTPIVDDPYDFGRISATNALSDIYAMGARPLFVLNLVGFPRTLLGDGILDEILRGGSDVTRAIGIPTLGGHSIDDKEPKYGLVAIGEVHPDRMVTNSGAQVGDALVLTKPLGSGVIATALKKGEADEDVIATAVQVMTTLNQSAAETMVSVGVKAATDITGFGLLGHLRGMMSASATSATLQAASIPILPGARELAEAGHIPGGTRRNLDDLAPDLDFADSIDEVSRTLMVDAQTSGGLLMCVPPDRLTALLTGLKGEIPSAFVIGKVVPGQPGTIRIE</sequence>
<dbReference type="InterPro" id="IPR023061">
    <property type="entry name" value="SelD_I"/>
</dbReference>
<evidence type="ECO:0000256" key="2">
    <source>
        <dbReference type="ARBA" id="ARBA00022679"/>
    </source>
</evidence>
<keyword evidence="4" id="KW-0547">Nucleotide-binding</keyword>
<dbReference type="Gene3D" id="3.30.1330.10">
    <property type="entry name" value="PurM-like, N-terminal domain"/>
    <property type="match status" value="1"/>
</dbReference>
<keyword evidence="5" id="KW-0418">Kinase</keyword>
<dbReference type="HAMAP" id="MF_00625">
    <property type="entry name" value="SelD"/>
    <property type="match status" value="1"/>
</dbReference>
<dbReference type="SUPFAM" id="SSF56042">
    <property type="entry name" value="PurM C-terminal domain-like"/>
    <property type="match status" value="1"/>
</dbReference>
<keyword evidence="6" id="KW-0067">ATP-binding</keyword>
<organism evidence="11">
    <name type="scientific">marine metagenome</name>
    <dbReference type="NCBI Taxonomy" id="408172"/>
    <lineage>
        <taxon>unclassified sequences</taxon>
        <taxon>metagenomes</taxon>
        <taxon>ecological metagenomes</taxon>
    </lineage>
</organism>
<evidence type="ECO:0000259" key="10">
    <source>
        <dbReference type="Pfam" id="PF02769"/>
    </source>
</evidence>
<protein>
    <recommendedName>
        <fullName evidence="12">PurM-like N-terminal domain-containing protein</fullName>
    </recommendedName>
</protein>
<dbReference type="GO" id="GO:0005737">
    <property type="term" value="C:cytoplasm"/>
    <property type="evidence" value="ECO:0007669"/>
    <property type="project" value="TreeGrafter"/>
</dbReference>
<dbReference type="CDD" id="cd02195">
    <property type="entry name" value="SelD"/>
    <property type="match status" value="1"/>
</dbReference>
<keyword evidence="3" id="KW-0479">Metal-binding</keyword>
<dbReference type="Pfam" id="PF02769">
    <property type="entry name" value="AIRS_C"/>
    <property type="match status" value="1"/>
</dbReference>
<dbReference type="InterPro" id="IPR004536">
    <property type="entry name" value="SPS/SelD"/>
</dbReference>
<dbReference type="NCBIfam" id="NF002098">
    <property type="entry name" value="PRK00943.1"/>
    <property type="match status" value="1"/>
</dbReference>
<evidence type="ECO:0008006" key="12">
    <source>
        <dbReference type="Google" id="ProtNLM"/>
    </source>
</evidence>
<evidence type="ECO:0000256" key="6">
    <source>
        <dbReference type="ARBA" id="ARBA00022840"/>
    </source>
</evidence>
<dbReference type="SUPFAM" id="SSF55326">
    <property type="entry name" value="PurM N-terminal domain-like"/>
    <property type="match status" value="1"/>
</dbReference>
<evidence type="ECO:0000259" key="9">
    <source>
        <dbReference type="Pfam" id="PF00586"/>
    </source>
</evidence>
<dbReference type="NCBIfam" id="TIGR00476">
    <property type="entry name" value="selD"/>
    <property type="match status" value="1"/>
</dbReference>